<dbReference type="AlphaFoldDB" id="A0A8J3CMX7"/>
<protein>
    <recommendedName>
        <fullName evidence="8">Cytochrome c domain-containing protein</fullName>
    </recommendedName>
</protein>
<dbReference type="RefSeq" id="WP_189493298.1">
    <property type="nucleotide sequence ID" value="NZ_BMZG01000007.1"/>
</dbReference>
<feature type="domain" description="Cytochrome c" evidence="8">
    <location>
        <begin position="21"/>
        <end position="105"/>
    </location>
</feature>
<reference evidence="9" key="1">
    <citation type="journal article" date="2014" name="Int. J. Syst. Evol. Microbiol.">
        <title>Complete genome sequence of Corynebacterium casei LMG S-19264T (=DSM 44701T), isolated from a smear-ripened cheese.</title>
        <authorList>
            <consortium name="US DOE Joint Genome Institute (JGI-PGF)"/>
            <person name="Walter F."/>
            <person name="Albersmeier A."/>
            <person name="Kalinowski J."/>
            <person name="Ruckert C."/>
        </authorList>
    </citation>
    <scope>NUCLEOTIDE SEQUENCE</scope>
    <source>
        <strain evidence="9">KCTC 32501</strain>
    </source>
</reference>
<dbReference type="Proteomes" id="UP000614287">
    <property type="component" value="Unassembled WGS sequence"/>
</dbReference>
<dbReference type="InterPro" id="IPR009056">
    <property type="entry name" value="Cyt_c-like_dom"/>
</dbReference>
<keyword evidence="10" id="KW-1185">Reference proteome</keyword>
<dbReference type="GO" id="GO:0005506">
    <property type="term" value="F:iron ion binding"/>
    <property type="evidence" value="ECO:0007669"/>
    <property type="project" value="InterPro"/>
</dbReference>
<reference evidence="9" key="2">
    <citation type="submission" date="2020-09" db="EMBL/GenBank/DDBJ databases">
        <authorList>
            <person name="Sun Q."/>
            <person name="Kim S."/>
        </authorList>
    </citation>
    <scope>NUCLEOTIDE SEQUENCE</scope>
    <source>
        <strain evidence="9">KCTC 32501</strain>
    </source>
</reference>
<evidence type="ECO:0000256" key="4">
    <source>
        <dbReference type="ARBA" id="ARBA00022982"/>
    </source>
</evidence>
<dbReference type="GO" id="GO:0009055">
    <property type="term" value="F:electron transfer activity"/>
    <property type="evidence" value="ECO:0007669"/>
    <property type="project" value="InterPro"/>
</dbReference>
<comment type="PTM">
    <text evidence="6">Binds 1 heme c group covalently per subunit.</text>
</comment>
<evidence type="ECO:0000313" key="10">
    <source>
        <dbReference type="Proteomes" id="UP000614287"/>
    </source>
</evidence>
<evidence type="ECO:0000256" key="1">
    <source>
        <dbReference type="ARBA" id="ARBA00022448"/>
    </source>
</evidence>
<comment type="caution">
    <text evidence="9">The sequence shown here is derived from an EMBL/GenBank/DDBJ whole genome shotgun (WGS) entry which is preliminary data.</text>
</comment>
<dbReference type="GO" id="GO:0020037">
    <property type="term" value="F:heme binding"/>
    <property type="evidence" value="ECO:0007669"/>
    <property type="project" value="InterPro"/>
</dbReference>
<evidence type="ECO:0000256" key="2">
    <source>
        <dbReference type="ARBA" id="ARBA00022617"/>
    </source>
</evidence>
<dbReference type="Pfam" id="PF00034">
    <property type="entry name" value="Cytochrom_C"/>
    <property type="match status" value="1"/>
</dbReference>
<keyword evidence="3 6" id="KW-0479">Metal-binding</keyword>
<dbReference type="EMBL" id="BMZG01000007">
    <property type="protein sequence ID" value="GHA74671.1"/>
    <property type="molecule type" value="Genomic_DNA"/>
</dbReference>
<keyword evidence="4" id="KW-0249">Electron transport</keyword>
<evidence type="ECO:0000256" key="7">
    <source>
        <dbReference type="SAM" id="SignalP"/>
    </source>
</evidence>
<accession>A0A8J3CMX7</accession>
<feature type="chain" id="PRO_5035313071" description="Cytochrome c domain-containing protein" evidence="7">
    <location>
        <begin position="26"/>
        <end position="105"/>
    </location>
</feature>
<feature type="binding site" description="covalent" evidence="6">
    <location>
        <position position="35"/>
    </location>
    <ligand>
        <name>heme c</name>
        <dbReference type="ChEBI" id="CHEBI:61717"/>
    </ligand>
</feature>
<feature type="binding site" description="covalent" evidence="6">
    <location>
        <position position="39"/>
    </location>
    <ligand>
        <name>heme c</name>
        <dbReference type="ChEBI" id="CHEBI:61717"/>
    </ligand>
</feature>
<dbReference type="PRINTS" id="PR00606">
    <property type="entry name" value="CYTCHROMECID"/>
</dbReference>
<proteinExistence type="predicted"/>
<organism evidence="9 10">
    <name type="scientific">Formosimonas limnophila</name>
    <dbReference type="NCBI Taxonomy" id="1384487"/>
    <lineage>
        <taxon>Bacteria</taxon>
        <taxon>Pseudomonadati</taxon>
        <taxon>Pseudomonadota</taxon>
        <taxon>Betaproteobacteria</taxon>
        <taxon>Burkholderiales</taxon>
        <taxon>Burkholderiaceae</taxon>
        <taxon>Formosimonas</taxon>
    </lineage>
</organism>
<sequence length="105" mass="11445">MSIQRTLTTTTLLTTLALTSLNASANPQIAKANDCFRCHSLDKKIIGPSFQDIAKRYKDEPGAATKIADRVRRGVVGVWGSTPMPAQPNISDADMNALVKWMLTQ</sequence>
<keyword evidence="2 6" id="KW-0349">Heme</keyword>
<keyword evidence="7" id="KW-0732">Signal</keyword>
<evidence type="ECO:0000256" key="3">
    <source>
        <dbReference type="ARBA" id="ARBA00022723"/>
    </source>
</evidence>
<evidence type="ECO:0000256" key="5">
    <source>
        <dbReference type="ARBA" id="ARBA00023004"/>
    </source>
</evidence>
<keyword evidence="1" id="KW-0813">Transport</keyword>
<dbReference type="InterPro" id="IPR002324">
    <property type="entry name" value="Cyt_c_ID"/>
</dbReference>
<keyword evidence="5 6" id="KW-0408">Iron</keyword>
<dbReference type="PROSITE" id="PS51007">
    <property type="entry name" value="CYTC"/>
    <property type="match status" value="1"/>
</dbReference>
<gene>
    <name evidence="9" type="ORF">GCM10009007_14670</name>
</gene>
<feature type="signal peptide" evidence="7">
    <location>
        <begin position="1"/>
        <end position="25"/>
    </location>
</feature>
<dbReference type="SUPFAM" id="SSF46626">
    <property type="entry name" value="Cytochrome c"/>
    <property type="match status" value="1"/>
</dbReference>
<name>A0A8J3CMX7_9BURK</name>
<evidence type="ECO:0000256" key="6">
    <source>
        <dbReference type="PIRSR" id="PIRSR602324-1"/>
    </source>
</evidence>
<dbReference type="InterPro" id="IPR036909">
    <property type="entry name" value="Cyt_c-like_dom_sf"/>
</dbReference>
<evidence type="ECO:0000259" key="8">
    <source>
        <dbReference type="PROSITE" id="PS51007"/>
    </source>
</evidence>
<feature type="binding site" description="covalent" evidence="6">
    <location>
        <position position="84"/>
    </location>
    <ligand>
        <name>heme c</name>
        <dbReference type="ChEBI" id="CHEBI:61717"/>
    </ligand>
</feature>
<evidence type="ECO:0000313" key="9">
    <source>
        <dbReference type="EMBL" id="GHA74671.1"/>
    </source>
</evidence>
<dbReference type="Gene3D" id="1.10.760.10">
    <property type="entry name" value="Cytochrome c-like domain"/>
    <property type="match status" value="1"/>
</dbReference>